<keyword evidence="2" id="KW-1185">Reference proteome</keyword>
<evidence type="ECO:0000313" key="2">
    <source>
        <dbReference type="Proteomes" id="UP001596137"/>
    </source>
</evidence>
<protein>
    <submittedName>
        <fullName evidence="1">Uncharacterized protein</fullName>
    </submittedName>
</protein>
<dbReference type="RefSeq" id="WP_380750189.1">
    <property type="nucleotide sequence ID" value="NZ_JBHSRF010000011.1"/>
</dbReference>
<name>A0ABW1NGM2_9ACTN</name>
<dbReference type="Proteomes" id="UP001596137">
    <property type="component" value="Unassembled WGS sequence"/>
</dbReference>
<organism evidence="1 2">
    <name type="scientific">Sphaerisporangium aureirubrum</name>
    <dbReference type="NCBI Taxonomy" id="1544736"/>
    <lineage>
        <taxon>Bacteria</taxon>
        <taxon>Bacillati</taxon>
        <taxon>Actinomycetota</taxon>
        <taxon>Actinomycetes</taxon>
        <taxon>Streptosporangiales</taxon>
        <taxon>Streptosporangiaceae</taxon>
        <taxon>Sphaerisporangium</taxon>
    </lineage>
</organism>
<evidence type="ECO:0000313" key="1">
    <source>
        <dbReference type="EMBL" id="MFC6081712.1"/>
    </source>
</evidence>
<proteinExistence type="predicted"/>
<comment type="caution">
    <text evidence="1">The sequence shown here is derived from an EMBL/GenBank/DDBJ whole genome shotgun (WGS) entry which is preliminary data.</text>
</comment>
<dbReference type="EMBL" id="JBHSRF010000011">
    <property type="protein sequence ID" value="MFC6081712.1"/>
    <property type="molecule type" value="Genomic_DNA"/>
</dbReference>
<sequence>MAEDRQSASGCGEGGSAAPEIVWVPSVKVGALRHGMVGQVRAFTLDTLPRPNAAAVRVARSLGVQEIQCVPDDGSARLLADELLAEFLGRLRAGDSSAG</sequence>
<accession>A0ABW1NGM2</accession>
<reference evidence="2" key="1">
    <citation type="journal article" date="2019" name="Int. J. Syst. Evol. Microbiol.">
        <title>The Global Catalogue of Microorganisms (GCM) 10K type strain sequencing project: providing services to taxonomists for standard genome sequencing and annotation.</title>
        <authorList>
            <consortium name="The Broad Institute Genomics Platform"/>
            <consortium name="The Broad Institute Genome Sequencing Center for Infectious Disease"/>
            <person name="Wu L."/>
            <person name="Ma J."/>
        </authorList>
    </citation>
    <scope>NUCLEOTIDE SEQUENCE [LARGE SCALE GENOMIC DNA]</scope>
    <source>
        <strain evidence="2">JCM 30346</strain>
    </source>
</reference>
<gene>
    <name evidence="1" type="ORF">ACFP1K_11125</name>
</gene>